<proteinExistence type="predicted"/>
<feature type="region of interest" description="Disordered" evidence="1">
    <location>
        <begin position="1"/>
        <end position="69"/>
    </location>
</feature>
<evidence type="ECO:0000256" key="1">
    <source>
        <dbReference type="SAM" id="MobiDB-lite"/>
    </source>
</evidence>
<dbReference type="Proteomes" id="UP001054821">
    <property type="component" value="Chromosome 8"/>
</dbReference>
<organism evidence="2 3">
    <name type="scientific">Prunus dulcis</name>
    <name type="common">Almond</name>
    <name type="synonym">Amygdalus dulcis</name>
    <dbReference type="NCBI Taxonomy" id="3755"/>
    <lineage>
        <taxon>Eukaryota</taxon>
        <taxon>Viridiplantae</taxon>
        <taxon>Streptophyta</taxon>
        <taxon>Embryophyta</taxon>
        <taxon>Tracheophyta</taxon>
        <taxon>Spermatophyta</taxon>
        <taxon>Magnoliopsida</taxon>
        <taxon>eudicotyledons</taxon>
        <taxon>Gunneridae</taxon>
        <taxon>Pentapetalae</taxon>
        <taxon>rosids</taxon>
        <taxon>fabids</taxon>
        <taxon>Rosales</taxon>
        <taxon>Rosaceae</taxon>
        <taxon>Amygdaloideae</taxon>
        <taxon>Amygdaleae</taxon>
        <taxon>Prunus</taxon>
    </lineage>
</organism>
<comment type="caution">
    <text evidence="2">The sequence shown here is derived from an EMBL/GenBank/DDBJ whole genome shotgun (WGS) entry which is preliminary data.</text>
</comment>
<evidence type="ECO:0000313" key="3">
    <source>
        <dbReference type="Proteomes" id="UP001054821"/>
    </source>
</evidence>
<keyword evidence="3" id="KW-1185">Reference proteome</keyword>
<protein>
    <submittedName>
        <fullName evidence="2">Uncharacterized protein</fullName>
    </submittedName>
</protein>
<accession>A0AAD4UTR9</accession>
<reference evidence="2 3" key="1">
    <citation type="journal article" date="2022" name="G3 (Bethesda)">
        <title>Whole-genome sequence and methylome profiling of the almond [Prunus dulcis (Mill.) D.A. Webb] cultivar 'Nonpareil'.</title>
        <authorList>
            <person name="D'Amico-Willman K.M."/>
            <person name="Ouma W.Z."/>
            <person name="Meulia T."/>
            <person name="Sideli G.M."/>
            <person name="Gradziel T.M."/>
            <person name="Fresnedo-Ramirez J."/>
        </authorList>
    </citation>
    <scope>NUCLEOTIDE SEQUENCE [LARGE SCALE GENOMIC DNA]</scope>
    <source>
        <strain evidence="2">Clone GOH B32 T37-40</strain>
    </source>
</reference>
<feature type="compositionally biased region" description="Low complexity" evidence="1">
    <location>
        <begin position="30"/>
        <end position="45"/>
    </location>
</feature>
<sequence length="97" mass="9975">MSSGSRPCFGQPFSPPASDDDGAGTKMTRSSSSSNPSQLQPPAAAISPENGEEAASVVRTSLPSSEGRLCRNFGEKSWSLVSGPDIEVMSGISQDSP</sequence>
<dbReference type="EMBL" id="JAJFAZ020000008">
    <property type="protein sequence ID" value="KAI5311772.1"/>
    <property type="molecule type" value="Genomic_DNA"/>
</dbReference>
<evidence type="ECO:0000313" key="2">
    <source>
        <dbReference type="EMBL" id="KAI5311772.1"/>
    </source>
</evidence>
<gene>
    <name evidence="2" type="ORF">L3X38_040945</name>
</gene>
<dbReference type="AlphaFoldDB" id="A0AAD4UTR9"/>
<name>A0AAD4UTR9_PRUDU</name>